<keyword evidence="2" id="KW-0378">Hydrolase</keyword>
<accession>A0A1S5Y375</accession>
<protein>
    <submittedName>
        <fullName evidence="2">Phage-like protease XfdF protein</fullName>
    </submittedName>
</protein>
<name>A0A1S5Y375_9VIRU</name>
<evidence type="ECO:0000256" key="1">
    <source>
        <dbReference type="SAM" id="MobiDB-lite"/>
    </source>
</evidence>
<keyword evidence="2" id="KW-0645">Protease</keyword>
<gene>
    <name evidence="2" type="ORF">JDFR1000234_74</name>
</gene>
<dbReference type="GO" id="GO:0006508">
    <property type="term" value="P:proteolysis"/>
    <property type="evidence" value="ECO:0007669"/>
    <property type="project" value="UniProtKB-KW"/>
</dbReference>
<feature type="compositionally biased region" description="Basic residues" evidence="1">
    <location>
        <begin position="479"/>
        <end position="500"/>
    </location>
</feature>
<reference evidence="2" key="1">
    <citation type="journal article" date="2017" name="MBio">
        <title>Viruses in the Oceanic Basement.</title>
        <authorList>
            <person name="Nigro O.D."/>
            <person name="Jungbluth S.P."/>
            <person name="Steward G.F."/>
            <person name="Rappe M.S."/>
        </authorList>
    </citation>
    <scope>NUCLEOTIDE SEQUENCE</scope>
    <source>
        <strain evidence="2">JdFR1000234</strain>
    </source>
</reference>
<evidence type="ECO:0000313" key="2">
    <source>
        <dbReference type="EMBL" id="AQQ75549.1"/>
    </source>
</evidence>
<dbReference type="EMBL" id="KY229235">
    <property type="protein sequence ID" value="AQQ75549.1"/>
    <property type="molecule type" value="Genomic_DNA"/>
</dbReference>
<feature type="region of interest" description="Disordered" evidence="1">
    <location>
        <begin position="448"/>
        <end position="500"/>
    </location>
</feature>
<proteinExistence type="predicted"/>
<organism evidence="2">
    <name type="scientific">uncultured archaeal virus</name>
    <dbReference type="NCBI Taxonomy" id="1960247"/>
    <lineage>
        <taxon>Viruses</taxon>
        <taxon>environmental samples</taxon>
    </lineage>
</organism>
<sequence>MSQPKIRLLKIRNEKKRIFEGWASVEVVDKQGEIVPAKELEKAMIDFMDRGGTIVFEHSNKPVGKVLQWQVDIHPIAKKPGIKFIGKIFDDYEFDDWVWEQMKSGTVKGFSIGAQAETKSEIIKDEKTGTTKPVNLLHGIRLFELSACYEGVNPFATVTALNFFAKSLMEKKDCGVCQLIKKYEKRFTELYKSVAQSEEVAKVTALLDSLLEEENVDKVKMKQIFKSLVTALLLLLEEAQKKKVYVRDVSEVPPGATAYRGERGGIYYRTEEMRERVGEIREPPRAAPAGRRAQEEAVNRLIRQHPFTSLIRCRDGNPAVAAVVDLVSGYVFPVCQKHLDKLLKRIPKEKLRNIIIVPIEEVRRIFGKQKSLNIELPEEIMKAMPDDVWIFKADILKDTLVEVQKPGDVRPPKKWFDECVRRVKERGAVNPEALCGWVYYHQLKPRKPEDTVDEPETVTARERKRRWLARKAAEAKKDSKVKKSNARNKRSSRKNSKGTK</sequence>
<dbReference type="GO" id="GO:0008233">
    <property type="term" value="F:peptidase activity"/>
    <property type="evidence" value="ECO:0007669"/>
    <property type="project" value="UniProtKB-KW"/>
</dbReference>